<evidence type="ECO:0000256" key="2">
    <source>
        <dbReference type="ARBA" id="ARBA00022801"/>
    </source>
</evidence>
<dbReference type="GO" id="GO:0003677">
    <property type="term" value="F:DNA binding"/>
    <property type="evidence" value="ECO:0007669"/>
    <property type="project" value="InterPro"/>
</dbReference>
<dbReference type="GO" id="GO:0045004">
    <property type="term" value="P:DNA replication proofreading"/>
    <property type="evidence" value="ECO:0007669"/>
    <property type="project" value="TreeGrafter"/>
</dbReference>
<evidence type="ECO:0000259" key="4">
    <source>
        <dbReference type="SMART" id="SM00479"/>
    </source>
</evidence>
<keyword evidence="6" id="KW-1185">Reference proteome</keyword>
<dbReference type="GO" id="GO:0008408">
    <property type="term" value="F:3'-5' exonuclease activity"/>
    <property type="evidence" value="ECO:0007669"/>
    <property type="project" value="TreeGrafter"/>
</dbReference>
<proteinExistence type="predicted"/>
<dbReference type="InterPro" id="IPR012337">
    <property type="entry name" value="RNaseH-like_sf"/>
</dbReference>
<dbReference type="Pfam" id="PF00929">
    <property type="entry name" value="RNase_T"/>
    <property type="match status" value="1"/>
</dbReference>
<dbReference type="GO" id="GO:0005829">
    <property type="term" value="C:cytosol"/>
    <property type="evidence" value="ECO:0007669"/>
    <property type="project" value="TreeGrafter"/>
</dbReference>
<protein>
    <recommendedName>
        <fullName evidence="4">Exonuclease domain-containing protein</fullName>
    </recommendedName>
</protein>
<evidence type="ECO:0000256" key="1">
    <source>
        <dbReference type="ARBA" id="ARBA00022722"/>
    </source>
</evidence>
<accession>A0A920CT23</accession>
<dbReference type="InterPro" id="IPR036397">
    <property type="entry name" value="RNaseH_sf"/>
</dbReference>
<organism evidence="5 6">
    <name type="scientific">Paenibacillus azoreducens</name>
    <dbReference type="NCBI Taxonomy" id="116718"/>
    <lineage>
        <taxon>Bacteria</taxon>
        <taxon>Bacillati</taxon>
        <taxon>Bacillota</taxon>
        <taxon>Bacilli</taxon>
        <taxon>Bacillales</taxon>
        <taxon>Paenibacillaceae</taxon>
        <taxon>Paenibacillus</taxon>
    </lineage>
</organism>
<dbReference type="NCBIfam" id="TIGR00573">
    <property type="entry name" value="dnaq"/>
    <property type="match status" value="1"/>
</dbReference>
<dbReference type="EMBL" id="BORT01000011">
    <property type="protein sequence ID" value="GIO48013.1"/>
    <property type="molecule type" value="Genomic_DNA"/>
</dbReference>
<evidence type="ECO:0000256" key="3">
    <source>
        <dbReference type="ARBA" id="ARBA00022839"/>
    </source>
</evidence>
<dbReference type="FunFam" id="3.30.420.10:FF:000045">
    <property type="entry name" value="3'-5' exonuclease DinG"/>
    <property type="match status" value="1"/>
</dbReference>
<dbReference type="CDD" id="cd06127">
    <property type="entry name" value="DEDDh"/>
    <property type="match status" value="1"/>
</dbReference>
<name>A0A920CT23_9BACL</name>
<dbReference type="Proteomes" id="UP000682811">
    <property type="component" value="Unassembled WGS sequence"/>
</dbReference>
<evidence type="ECO:0000313" key="6">
    <source>
        <dbReference type="Proteomes" id="UP000682811"/>
    </source>
</evidence>
<dbReference type="InterPro" id="IPR013520">
    <property type="entry name" value="Ribonucl_H"/>
</dbReference>
<dbReference type="PANTHER" id="PTHR30231:SF41">
    <property type="entry name" value="DNA POLYMERASE III SUBUNIT EPSILON"/>
    <property type="match status" value="1"/>
</dbReference>
<dbReference type="InterPro" id="IPR006054">
    <property type="entry name" value="DnaQ"/>
</dbReference>
<dbReference type="SUPFAM" id="SSF53098">
    <property type="entry name" value="Ribonuclease H-like"/>
    <property type="match status" value="1"/>
</dbReference>
<keyword evidence="1" id="KW-0540">Nuclease</keyword>
<dbReference type="AlphaFoldDB" id="A0A920CT23"/>
<gene>
    <name evidence="5" type="ORF">J34TS1_27780</name>
</gene>
<dbReference type="PANTHER" id="PTHR30231">
    <property type="entry name" value="DNA POLYMERASE III SUBUNIT EPSILON"/>
    <property type="match status" value="1"/>
</dbReference>
<evidence type="ECO:0000313" key="5">
    <source>
        <dbReference type="EMBL" id="GIO48013.1"/>
    </source>
</evidence>
<dbReference type="GO" id="GO:0003887">
    <property type="term" value="F:DNA-directed DNA polymerase activity"/>
    <property type="evidence" value="ECO:0007669"/>
    <property type="project" value="InterPro"/>
</dbReference>
<dbReference type="Gene3D" id="3.30.420.10">
    <property type="entry name" value="Ribonuclease H-like superfamily/Ribonuclease H"/>
    <property type="match status" value="1"/>
</dbReference>
<comment type="caution">
    <text evidence="5">The sequence shown here is derived from an EMBL/GenBank/DDBJ whole genome shotgun (WGS) entry which is preliminary data.</text>
</comment>
<keyword evidence="3" id="KW-0269">Exonuclease</keyword>
<dbReference type="SMART" id="SM00479">
    <property type="entry name" value="EXOIII"/>
    <property type="match status" value="1"/>
</dbReference>
<sequence length="202" mass="22869">MLSDVTVFDFETTGVNPANDRIIEVAAIRCIDGQIVSQFQTLVKLDGELPTKITEITGITDADLAGGMDEDIAFKVLRNLAKDSLLVAHNAAFDLAFLHYWMQRTGGRTFHNSFIDTCTISRDRHYYPHKLTNMTERYGIDLTGAHRALNDVIGCWELLKAMHTEDPVNKWVNKIGYLSKYGPPKWTPAYAELIPMTNRYEN</sequence>
<feature type="domain" description="Exonuclease" evidence="4">
    <location>
        <begin position="4"/>
        <end position="168"/>
    </location>
</feature>
<reference evidence="5 6" key="1">
    <citation type="submission" date="2021-03" db="EMBL/GenBank/DDBJ databases">
        <title>Antimicrobial resistance genes in bacteria isolated from Japanese honey, and their potential for conferring macrolide and lincosamide resistance in the American foulbrood pathogen Paenibacillus larvae.</title>
        <authorList>
            <person name="Okamoto M."/>
            <person name="Kumagai M."/>
            <person name="Kanamori H."/>
            <person name="Takamatsu D."/>
        </authorList>
    </citation>
    <scope>NUCLEOTIDE SEQUENCE [LARGE SCALE GENOMIC DNA]</scope>
    <source>
        <strain evidence="5 6">J34TS1</strain>
    </source>
</reference>
<keyword evidence="2" id="KW-0378">Hydrolase</keyword>